<dbReference type="Pfam" id="PF13477">
    <property type="entry name" value="Glyco_trans_4_2"/>
    <property type="match status" value="1"/>
</dbReference>
<dbReference type="CDD" id="cd03808">
    <property type="entry name" value="GT4_CapM-like"/>
    <property type="match status" value="1"/>
</dbReference>
<feature type="domain" description="Glycosyltransferase subfamily 4-like N-terminal" evidence="2">
    <location>
        <begin position="21"/>
        <end position="147"/>
    </location>
</feature>
<evidence type="ECO:0000313" key="3">
    <source>
        <dbReference type="EMBL" id="AOW22019.1"/>
    </source>
</evidence>
<dbReference type="PANTHER" id="PTHR45947:SF3">
    <property type="entry name" value="SULFOQUINOVOSYL TRANSFERASE SQD2"/>
    <property type="match status" value="1"/>
</dbReference>
<sequence>MQEKKKFFIVTTVPKSFVFFKGQIQVLKKAFDVEFVSSPESRLKKYSELEQVVAHPIEMEREIAVFKDIKSLMQLIKLFRKKKPQVVHGNTPKGGLLSMIASWVARVPVRIYVVHGLRYQGAKGMKRSLLINMERLACRFATHVFTVSFGVKQILKEDKITSKEINIIWNGSVNGINTEHFSPKAVDVVELKEKIGLNDSHLVFGFVGRLVKDKGVNELISAFSKINKKYSHTKLLLVGNYEEADPVSSFTKEEITSNDDIIFSGSQSDVRPYLKMMNIFTFPSYREGFGISLMEAAAMNVPAISSNITGCNEIIKDGFNGKLIKSKSEKELYNTMEEFILNPDLVKQMASVSRKYVVDKYDQKELWNKALETYQKIVLNV</sequence>
<organism evidence="3 4">
    <name type="scientific">Urechidicola croceus</name>
    <dbReference type="NCBI Taxonomy" id="1850246"/>
    <lineage>
        <taxon>Bacteria</taxon>
        <taxon>Pseudomonadati</taxon>
        <taxon>Bacteroidota</taxon>
        <taxon>Flavobacteriia</taxon>
        <taxon>Flavobacteriales</taxon>
        <taxon>Flavobacteriaceae</taxon>
        <taxon>Urechidicola</taxon>
    </lineage>
</organism>
<protein>
    <recommendedName>
        <fullName evidence="5">Glycosyltransferase family 1 protein</fullName>
    </recommendedName>
</protein>
<accession>A0A1D8PBQ1</accession>
<dbReference type="AlphaFoldDB" id="A0A1D8PBQ1"/>
<dbReference type="InterPro" id="IPR028098">
    <property type="entry name" value="Glyco_trans_4-like_N"/>
</dbReference>
<evidence type="ECO:0008006" key="5">
    <source>
        <dbReference type="Google" id="ProtNLM"/>
    </source>
</evidence>
<dbReference type="Pfam" id="PF00534">
    <property type="entry name" value="Glycos_transf_1"/>
    <property type="match status" value="1"/>
</dbReference>
<evidence type="ECO:0000259" key="1">
    <source>
        <dbReference type="Pfam" id="PF00534"/>
    </source>
</evidence>
<dbReference type="InterPro" id="IPR050194">
    <property type="entry name" value="Glycosyltransferase_grp1"/>
</dbReference>
<name>A0A1D8PBQ1_9FLAO</name>
<dbReference type="GO" id="GO:0016757">
    <property type="term" value="F:glycosyltransferase activity"/>
    <property type="evidence" value="ECO:0007669"/>
    <property type="project" value="InterPro"/>
</dbReference>
<dbReference type="EMBL" id="CP017478">
    <property type="protein sequence ID" value="AOW22019.1"/>
    <property type="molecule type" value="Genomic_DNA"/>
</dbReference>
<dbReference type="Proteomes" id="UP000176050">
    <property type="component" value="Chromosome"/>
</dbReference>
<keyword evidence="4" id="KW-1185">Reference proteome</keyword>
<feature type="domain" description="Glycosyl transferase family 1" evidence="1">
    <location>
        <begin position="190"/>
        <end position="355"/>
    </location>
</feature>
<dbReference type="SUPFAM" id="SSF53756">
    <property type="entry name" value="UDP-Glycosyltransferase/glycogen phosphorylase"/>
    <property type="match status" value="1"/>
</dbReference>
<dbReference type="STRING" id="1850246.LPB138_05115"/>
<gene>
    <name evidence="3" type="ORF">LPB138_05115</name>
</gene>
<proteinExistence type="predicted"/>
<evidence type="ECO:0000313" key="4">
    <source>
        <dbReference type="Proteomes" id="UP000176050"/>
    </source>
</evidence>
<evidence type="ECO:0000259" key="2">
    <source>
        <dbReference type="Pfam" id="PF13477"/>
    </source>
</evidence>
<dbReference type="Gene3D" id="3.40.50.2000">
    <property type="entry name" value="Glycogen Phosphorylase B"/>
    <property type="match status" value="2"/>
</dbReference>
<dbReference type="KEGG" id="lul:LPB138_05115"/>
<reference evidence="3 4" key="1">
    <citation type="submission" date="2016-10" db="EMBL/GenBank/DDBJ databases">
        <title>Lutibacter sp. LPB0138, isolated from marine gastropod.</title>
        <authorList>
            <person name="Kim E."/>
            <person name="Yi H."/>
        </authorList>
    </citation>
    <scope>NUCLEOTIDE SEQUENCE [LARGE SCALE GENOMIC DNA]</scope>
    <source>
        <strain evidence="3 4">LPB0138</strain>
    </source>
</reference>
<dbReference type="InterPro" id="IPR001296">
    <property type="entry name" value="Glyco_trans_1"/>
</dbReference>
<dbReference type="PANTHER" id="PTHR45947">
    <property type="entry name" value="SULFOQUINOVOSYL TRANSFERASE SQD2"/>
    <property type="match status" value="1"/>
</dbReference>